<feature type="compositionally biased region" description="Acidic residues" evidence="1">
    <location>
        <begin position="47"/>
        <end position="70"/>
    </location>
</feature>
<organism evidence="2 3">
    <name type="scientific">Streptomyces antimycoticus</name>
    <dbReference type="NCBI Taxonomy" id="68175"/>
    <lineage>
        <taxon>Bacteria</taxon>
        <taxon>Bacillati</taxon>
        <taxon>Actinomycetota</taxon>
        <taxon>Actinomycetes</taxon>
        <taxon>Kitasatosporales</taxon>
        <taxon>Streptomycetaceae</taxon>
        <taxon>Streptomyces</taxon>
        <taxon>Streptomyces violaceusniger group</taxon>
    </lineage>
</organism>
<proteinExistence type="predicted"/>
<feature type="region of interest" description="Disordered" evidence="1">
    <location>
        <begin position="133"/>
        <end position="173"/>
    </location>
</feature>
<dbReference type="AlphaFoldDB" id="A0A499ULJ4"/>
<protein>
    <submittedName>
        <fullName evidence="2">Uncharacterized protein</fullName>
    </submittedName>
</protein>
<feature type="region of interest" description="Disordered" evidence="1">
    <location>
        <begin position="1"/>
        <end position="88"/>
    </location>
</feature>
<accession>A0A499ULJ4</accession>
<dbReference type="EMBL" id="AP019620">
    <property type="protein sequence ID" value="BBJ41280.1"/>
    <property type="molecule type" value="Genomic_DNA"/>
</dbReference>
<gene>
    <name evidence="2" type="ORF">SSPO_039980</name>
</gene>
<dbReference type="Proteomes" id="UP000463951">
    <property type="component" value="Chromosome"/>
</dbReference>
<evidence type="ECO:0000256" key="1">
    <source>
        <dbReference type="SAM" id="MobiDB-lite"/>
    </source>
</evidence>
<name>A0A499ULJ4_9ACTN</name>
<evidence type="ECO:0000313" key="2">
    <source>
        <dbReference type="EMBL" id="BBJ41280.1"/>
    </source>
</evidence>
<sequence>MIRCGRAPRHARTGRHSWSLRRRPPSPSAEAEFDGSGGLGESPPSDGDADDEADGDSLVDGDEGLEDGDSELPAPTWPPFSNRGTHHVNSAQLHYTEWPSIHRSSGRDQPSLDPIERAYTCRLLHAPALSYLEETRESSTGSSPGPDWHSIYNKRQTRNRRSTHNRADTTGQGEYEVETLLVLTDDQIRPPVGVP</sequence>
<reference evidence="2 3" key="1">
    <citation type="journal article" date="2020" name="Int. J. Syst. Evol. Microbiol.">
        <title>Reclassification of Streptomyces castelarensis and Streptomyces sporoclivatus as later heterotypic synonyms of Streptomyces antimycoticus.</title>
        <authorList>
            <person name="Komaki H."/>
            <person name="Tamura T."/>
        </authorList>
    </citation>
    <scope>NUCLEOTIDE SEQUENCE [LARGE SCALE GENOMIC DNA]</scope>
    <source>
        <strain evidence="2 3">NBRC 100767</strain>
    </source>
</reference>
<evidence type="ECO:0000313" key="3">
    <source>
        <dbReference type="Proteomes" id="UP000463951"/>
    </source>
</evidence>
<feature type="compositionally biased region" description="Basic residues" evidence="1">
    <location>
        <begin position="155"/>
        <end position="164"/>
    </location>
</feature>
<feature type="compositionally biased region" description="Basic residues" evidence="1">
    <location>
        <begin position="1"/>
        <end position="24"/>
    </location>
</feature>